<organism evidence="8">
    <name type="scientific">Amphimedon queenslandica</name>
    <name type="common">Sponge</name>
    <dbReference type="NCBI Taxonomy" id="400682"/>
    <lineage>
        <taxon>Eukaryota</taxon>
        <taxon>Metazoa</taxon>
        <taxon>Porifera</taxon>
        <taxon>Demospongiae</taxon>
        <taxon>Heteroscleromorpha</taxon>
        <taxon>Haplosclerida</taxon>
        <taxon>Niphatidae</taxon>
        <taxon>Amphimedon</taxon>
    </lineage>
</organism>
<reference evidence="9" key="1">
    <citation type="journal article" date="2010" name="Nature">
        <title>The Amphimedon queenslandica genome and the evolution of animal complexity.</title>
        <authorList>
            <person name="Srivastava M."/>
            <person name="Simakov O."/>
            <person name="Chapman J."/>
            <person name="Fahey B."/>
            <person name="Gauthier M.E."/>
            <person name="Mitros T."/>
            <person name="Richards G.S."/>
            <person name="Conaco C."/>
            <person name="Dacre M."/>
            <person name="Hellsten U."/>
            <person name="Larroux C."/>
            <person name="Putnam N.H."/>
            <person name="Stanke M."/>
            <person name="Adamska M."/>
            <person name="Darling A."/>
            <person name="Degnan S.M."/>
            <person name="Oakley T.H."/>
            <person name="Plachetzki D.C."/>
            <person name="Zhai Y."/>
            <person name="Adamski M."/>
            <person name="Calcino A."/>
            <person name="Cummins S.F."/>
            <person name="Goodstein D.M."/>
            <person name="Harris C."/>
            <person name="Jackson D.J."/>
            <person name="Leys S.P."/>
            <person name="Shu S."/>
            <person name="Woodcroft B.J."/>
            <person name="Vervoort M."/>
            <person name="Kosik K.S."/>
            <person name="Manning G."/>
            <person name="Degnan B.M."/>
            <person name="Rokhsar D.S."/>
        </authorList>
    </citation>
    <scope>NUCLEOTIDE SEQUENCE [LARGE SCALE GENOMIC DNA]</scope>
</reference>
<evidence type="ECO:0000256" key="6">
    <source>
        <dbReference type="ARBA" id="ARBA00023229"/>
    </source>
</evidence>
<evidence type="ECO:0000256" key="1">
    <source>
        <dbReference type="ARBA" id="ARBA00001946"/>
    </source>
</evidence>
<dbReference type="EnsemblMetazoa" id="XM_011408899.2">
    <property type="protein sequence ID" value="XP_011407201.2"/>
    <property type="gene ID" value="LOC100640178"/>
</dbReference>
<accession>A0A1X7TME7</accession>
<dbReference type="GO" id="GO:0006744">
    <property type="term" value="P:ubiquinone biosynthetic process"/>
    <property type="evidence" value="ECO:0007669"/>
    <property type="project" value="TreeGrafter"/>
</dbReference>
<dbReference type="AlphaFoldDB" id="A0A1X7TME7"/>
<evidence type="ECO:0000256" key="5">
    <source>
        <dbReference type="ARBA" id="ARBA00022842"/>
    </source>
</evidence>
<dbReference type="SUPFAM" id="SSF48576">
    <property type="entry name" value="Terpenoid synthases"/>
    <property type="match status" value="1"/>
</dbReference>
<dbReference type="GO" id="GO:0005739">
    <property type="term" value="C:mitochondrion"/>
    <property type="evidence" value="ECO:0007669"/>
    <property type="project" value="TreeGrafter"/>
</dbReference>
<keyword evidence="9" id="KW-1185">Reference proteome</keyword>
<dbReference type="PANTHER" id="PTHR12001">
    <property type="entry name" value="GERANYLGERANYL PYROPHOSPHATE SYNTHASE"/>
    <property type="match status" value="1"/>
</dbReference>
<comment type="similarity">
    <text evidence="2 7">Belongs to the FPP/GGPP synthase family.</text>
</comment>
<reference evidence="8" key="2">
    <citation type="submission" date="2017-05" db="UniProtKB">
        <authorList>
            <consortium name="EnsemblMetazoa"/>
        </authorList>
    </citation>
    <scope>IDENTIFICATION</scope>
</reference>
<dbReference type="GO" id="GO:0008299">
    <property type="term" value="P:isoprenoid biosynthetic process"/>
    <property type="evidence" value="ECO:0007669"/>
    <property type="project" value="UniProtKB-KW"/>
</dbReference>
<keyword evidence="3 7" id="KW-0808">Transferase</keyword>
<keyword evidence="6" id="KW-0414">Isoprene biosynthesis</keyword>
<keyword evidence="5" id="KW-0460">Magnesium</keyword>
<evidence type="ECO:0000256" key="3">
    <source>
        <dbReference type="ARBA" id="ARBA00022679"/>
    </source>
</evidence>
<dbReference type="Proteomes" id="UP000007879">
    <property type="component" value="Unassembled WGS sequence"/>
</dbReference>
<dbReference type="Gene3D" id="1.10.600.10">
    <property type="entry name" value="Farnesyl Diphosphate Synthase"/>
    <property type="match status" value="1"/>
</dbReference>
<gene>
    <name evidence="8" type="primary">100640178</name>
</gene>
<dbReference type="SFLD" id="SFLDS00005">
    <property type="entry name" value="Isoprenoid_Synthase_Type_I"/>
    <property type="match status" value="1"/>
</dbReference>
<dbReference type="eggNOG" id="KOG0776">
    <property type="taxonomic scope" value="Eukaryota"/>
</dbReference>
<evidence type="ECO:0000256" key="7">
    <source>
        <dbReference type="RuleBase" id="RU004466"/>
    </source>
</evidence>
<dbReference type="InterPro" id="IPR033749">
    <property type="entry name" value="Polyprenyl_synt_CS"/>
</dbReference>
<dbReference type="PROSITE" id="PS00723">
    <property type="entry name" value="POLYPRENYL_SYNTHASE_1"/>
    <property type="match status" value="1"/>
</dbReference>
<sequence>MFKKMSSASIKAIRALSRTSSASLEVADCLKNLPSLIHSELKSSNKELEESSHYLFDGRGKAIRPTMCLLMAATANCTSYKRSFISPEQRTVAMVTEMIHTATLIHDDVIDNAWIRRGKDSVNKKWGERKAVLTGNFILAEASRVLSSTNHPQVIDLLSNVLEDLVRGEVMQLDAYSDNKDILFEQYLQKTFKKTASLMAYSCQSVALLSGLNDEKLTAAFQYGKNSGLAFQIIDDVLDFQASQSTFGKPVSVDLKLGLATAPVLYALEERPELLKLIKRQFKEKGDVEYALAAVLDSSALEKSLSLARQYAGNAVGVLAQFSDCEEKYKLHSLTNDIIQRQK</sequence>
<protein>
    <submittedName>
        <fullName evidence="8">Uncharacterized protein</fullName>
    </submittedName>
</protein>
<dbReference type="OrthoDB" id="9927103at2759"/>
<dbReference type="PANTHER" id="PTHR12001:SF69">
    <property type="entry name" value="ALL TRANS-POLYPRENYL-DIPHOSPHATE SYNTHASE PDSS1"/>
    <property type="match status" value="1"/>
</dbReference>
<dbReference type="InParanoid" id="A0A1X7TME7"/>
<dbReference type="STRING" id="400682.A0A1X7TME7"/>
<keyword evidence="4" id="KW-0479">Metal-binding</keyword>
<dbReference type="KEGG" id="aqu:100640178"/>
<dbReference type="EnsemblMetazoa" id="Aqu2.1.16119_001">
    <property type="protein sequence ID" value="Aqu2.1.16119_001"/>
    <property type="gene ID" value="Aqu2.1.16119"/>
</dbReference>
<proteinExistence type="inferred from homology"/>
<evidence type="ECO:0000313" key="9">
    <source>
        <dbReference type="Proteomes" id="UP000007879"/>
    </source>
</evidence>
<evidence type="ECO:0000256" key="2">
    <source>
        <dbReference type="ARBA" id="ARBA00006706"/>
    </source>
</evidence>
<dbReference type="InterPro" id="IPR000092">
    <property type="entry name" value="Polyprenyl_synt"/>
</dbReference>
<dbReference type="InterPro" id="IPR008949">
    <property type="entry name" value="Isoprenoid_synthase_dom_sf"/>
</dbReference>
<dbReference type="GO" id="GO:1990234">
    <property type="term" value="C:transferase complex"/>
    <property type="evidence" value="ECO:0007669"/>
    <property type="project" value="TreeGrafter"/>
</dbReference>
<comment type="cofactor">
    <cofactor evidence="1">
        <name>Mg(2+)</name>
        <dbReference type="ChEBI" id="CHEBI:18420"/>
    </cofactor>
</comment>
<evidence type="ECO:0000313" key="8">
    <source>
        <dbReference type="EnsemblMetazoa" id="Aqu2.1.16119_001"/>
    </source>
</evidence>
<dbReference type="GO" id="GO:0046872">
    <property type="term" value="F:metal ion binding"/>
    <property type="evidence" value="ECO:0007669"/>
    <property type="project" value="UniProtKB-KW"/>
</dbReference>
<name>A0A1X7TME7_AMPQE</name>
<dbReference type="CDD" id="cd00685">
    <property type="entry name" value="Trans_IPPS_HT"/>
    <property type="match status" value="1"/>
</dbReference>
<dbReference type="GO" id="GO:0004659">
    <property type="term" value="F:prenyltransferase activity"/>
    <property type="evidence" value="ECO:0007669"/>
    <property type="project" value="InterPro"/>
</dbReference>
<dbReference type="Pfam" id="PF00348">
    <property type="entry name" value="polyprenyl_synt"/>
    <property type="match status" value="1"/>
</dbReference>
<evidence type="ECO:0000256" key="4">
    <source>
        <dbReference type="ARBA" id="ARBA00022723"/>
    </source>
</evidence>